<name>A0A1M6MNK2_9ACTN</name>
<evidence type="ECO:0000256" key="2">
    <source>
        <dbReference type="ARBA" id="ARBA00022723"/>
    </source>
</evidence>
<keyword evidence="1" id="KW-0540">Nuclease</keyword>
<keyword evidence="4" id="KW-0460">Magnesium</keyword>
<proteinExistence type="predicted"/>
<dbReference type="Pfam" id="PF01850">
    <property type="entry name" value="PIN"/>
    <property type="match status" value="1"/>
</dbReference>
<dbReference type="OrthoDB" id="3292949at2"/>
<protein>
    <submittedName>
        <fullName evidence="6">Predicted nucleic acid-binding protein, contains PIN domain</fullName>
    </submittedName>
</protein>
<dbReference type="GO" id="GO:0016787">
    <property type="term" value="F:hydrolase activity"/>
    <property type="evidence" value="ECO:0007669"/>
    <property type="project" value="UniProtKB-KW"/>
</dbReference>
<evidence type="ECO:0000256" key="1">
    <source>
        <dbReference type="ARBA" id="ARBA00022722"/>
    </source>
</evidence>
<evidence type="ECO:0000256" key="3">
    <source>
        <dbReference type="ARBA" id="ARBA00022801"/>
    </source>
</evidence>
<feature type="domain" description="PIN" evidence="5">
    <location>
        <begin position="13"/>
        <end position="127"/>
    </location>
</feature>
<dbReference type="InterPro" id="IPR029060">
    <property type="entry name" value="PIN-like_dom_sf"/>
</dbReference>
<evidence type="ECO:0000313" key="6">
    <source>
        <dbReference type="EMBL" id="SHJ85085.1"/>
    </source>
</evidence>
<evidence type="ECO:0000256" key="4">
    <source>
        <dbReference type="ARBA" id="ARBA00022842"/>
    </source>
</evidence>
<dbReference type="EMBL" id="FQZK01000010">
    <property type="protein sequence ID" value="SHJ85085.1"/>
    <property type="molecule type" value="Genomic_DNA"/>
</dbReference>
<dbReference type="GO" id="GO:0046872">
    <property type="term" value="F:metal ion binding"/>
    <property type="evidence" value="ECO:0007669"/>
    <property type="project" value="UniProtKB-KW"/>
</dbReference>
<keyword evidence="3" id="KW-0378">Hydrolase</keyword>
<dbReference type="Proteomes" id="UP000184452">
    <property type="component" value="Unassembled WGS sequence"/>
</dbReference>
<dbReference type="SUPFAM" id="SSF88723">
    <property type="entry name" value="PIN domain-like"/>
    <property type="match status" value="1"/>
</dbReference>
<keyword evidence="2" id="KW-0479">Metal-binding</keyword>
<dbReference type="RefSeq" id="WP_073380417.1">
    <property type="nucleotide sequence ID" value="NZ_FQZK01000010.1"/>
</dbReference>
<accession>A0A1M6MNK2</accession>
<reference evidence="6 7" key="1">
    <citation type="submission" date="2016-11" db="EMBL/GenBank/DDBJ databases">
        <authorList>
            <person name="Jaros S."/>
            <person name="Januszkiewicz K."/>
            <person name="Wedrychowicz H."/>
        </authorList>
    </citation>
    <scope>NUCLEOTIDE SEQUENCE [LARGE SCALE GENOMIC DNA]</scope>
    <source>
        <strain evidence="6 7">CGMCC 4.5723</strain>
    </source>
</reference>
<sequence>MAGHRLKGGGTLVLDSEGLSKLASGDRPARAHLQVALKRGATVVISAITLTEVLRGGFRDTEVHRVLARVTVVPVSPEAARASGELLGRTGLSGHRCAIDAVVAQNALRQERPVLLLTSDPDDMRRLVEEPDRPKHERVVVVHI</sequence>
<dbReference type="AlphaFoldDB" id="A0A1M6MNK2"/>
<gene>
    <name evidence="6" type="ORF">SAMN05421803_110138</name>
</gene>
<organism evidence="6 7">
    <name type="scientific">Nocardiopsis flavescens</name>
    <dbReference type="NCBI Taxonomy" id="758803"/>
    <lineage>
        <taxon>Bacteria</taxon>
        <taxon>Bacillati</taxon>
        <taxon>Actinomycetota</taxon>
        <taxon>Actinomycetes</taxon>
        <taxon>Streptosporangiales</taxon>
        <taxon>Nocardiopsidaceae</taxon>
        <taxon>Nocardiopsis</taxon>
    </lineage>
</organism>
<keyword evidence="7" id="KW-1185">Reference proteome</keyword>
<dbReference type="InterPro" id="IPR002716">
    <property type="entry name" value="PIN_dom"/>
</dbReference>
<dbReference type="Gene3D" id="3.40.50.1010">
    <property type="entry name" value="5'-nuclease"/>
    <property type="match status" value="1"/>
</dbReference>
<dbReference type="GO" id="GO:0004518">
    <property type="term" value="F:nuclease activity"/>
    <property type="evidence" value="ECO:0007669"/>
    <property type="project" value="UniProtKB-KW"/>
</dbReference>
<evidence type="ECO:0000259" key="5">
    <source>
        <dbReference type="Pfam" id="PF01850"/>
    </source>
</evidence>
<evidence type="ECO:0000313" key="7">
    <source>
        <dbReference type="Proteomes" id="UP000184452"/>
    </source>
</evidence>